<dbReference type="EMBL" id="HG996469">
    <property type="protein sequence ID" value="CAG1841379.1"/>
    <property type="molecule type" value="Genomic_DNA"/>
</dbReference>
<dbReference type="AlphaFoldDB" id="A0A8D7F5P3"/>
<feature type="region of interest" description="Disordered" evidence="1">
    <location>
        <begin position="21"/>
        <end position="139"/>
    </location>
</feature>
<name>A0A8D7F5P3_MUSAM</name>
<evidence type="ECO:0000256" key="1">
    <source>
        <dbReference type="SAM" id="MobiDB-lite"/>
    </source>
</evidence>
<reference evidence="2" key="1">
    <citation type="submission" date="2021-03" db="EMBL/GenBank/DDBJ databases">
        <authorList>
            <consortium name="Genoscope - CEA"/>
            <person name="William W."/>
        </authorList>
    </citation>
    <scope>NUCLEOTIDE SEQUENCE</scope>
    <source>
        <strain evidence="2">Doubled-haploid Pahang</strain>
    </source>
</reference>
<proteinExistence type="predicted"/>
<accession>A0A8D7F5P3</accession>
<organism evidence="2">
    <name type="scientific">Musa acuminata subsp. malaccensis</name>
    <name type="common">Wild banana</name>
    <name type="synonym">Musa malaccensis</name>
    <dbReference type="NCBI Taxonomy" id="214687"/>
    <lineage>
        <taxon>Eukaryota</taxon>
        <taxon>Viridiplantae</taxon>
        <taxon>Streptophyta</taxon>
        <taxon>Embryophyta</taxon>
        <taxon>Tracheophyta</taxon>
        <taxon>Spermatophyta</taxon>
        <taxon>Magnoliopsida</taxon>
        <taxon>Liliopsida</taxon>
        <taxon>Zingiberales</taxon>
        <taxon>Musaceae</taxon>
        <taxon>Musa</taxon>
    </lineage>
</organism>
<feature type="compositionally biased region" description="Basic and acidic residues" evidence="1">
    <location>
        <begin position="40"/>
        <end position="51"/>
    </location>
</feature>
<protein>
    <submittedName>
        <fullName evidence="2">(wild Malaysian banana) hypothetical protein</fullName>
    </submittedName>
</protein>
<feature type="compositionally biased region" description="Basic residues" evidence="1">
    <location>
        <begin position="128"/>
        <end position="139"/>
    </location>
</feature>
<sequence length="139" mass="16067">MLHVKGKGKKREILIHKDEILEQRAAQSDPRLQQQGGCDAEPRNRISRENFGRVSPAIRSRKDPKNRNPVEGDAKEGPFLPTQQGQQQEQQYSAAIQEKSSRQTSHSKQEEDYRRTKKQQQNLLQSLAKKKRRERKGIG</sequence>
<feature type="non-terminal residue" evidence="2">
    <location>
        <position position="139"/>
    </location>
</feature>
<evidence type="ECO:0000313" key="2">
    <source>
        <dbReference type="EMBL" id="CAG1841379.1"/>
    </source>
</evidence>
<gene>
    <name evidence="2" type="ORF">GSMUA_111740.1</name>
</gene>
<feature type="compositionally biased region" description="Basic and acidic residues" evidence="1">
    <location>
        <begin position="60"/>
        <end position="76"/>
    </location>
</feature>